<dbReference type="PANTHER" id="PTHR34978:SF3">
    <property type="entry name" value="SLR0241 PROTEIN"/>
    <property type="match status" value="1"/>
</dbReference>
<evidence type="ECO:0000313" key="3">
    <source>
        <dbReference type="EMBL" id="TYL82204.1"/>
    </source>
</evidence>
<keyword evidence="4" id="KW-1185">Reference proteome</keyword>
<proteinExistence type="predicted"/>
<dbReference type="AlphaFoldDB" id="A0A5S4WP19"/>
<reference evidence="3 4" key="1">
    <citation type="submission" date="2019-08" db="EMBL/GenBank/DDBJ databases">
        <title>Bradyrhizobium hipponensis sp. nov., a rhizobium isolated from a Lupinus angustifolius root nodule in Tunisia.</title>
        <authorList>
            <person name="Off K."/>
            <person name="Rejili M."/>
            <person name="Mars M."/>
            <person name="Brachmann A."/>
            <person name="Marin M."/>
        </authorList>
    </citation>
    <scope>NUCLEOTIDE SEQUENCE [LARGE SCALE GENOMIC DNA]</scope>
    <source>
        <strain evidence="3 4">CTAW11</strain>
    </source>
</reference>
<keyword evidence="1" id="KW-0472">Membrane</keyword>
<keyword evidence="1" id="KW-0812">Transmembrane</keyword>
<dbReference type="EMBL" id="VSSR01000036">
    <property type="protein sequence ID" value="TYL82204.1"/>
    <property type="molecule type" value="Genomic_DNA"/>
</dbReference>
<dbReference type="InterPro" id="IPR052173">
    <property type="entry name" value="Beta-lactam_resp_regulator"/>
</dbReference>
<accession>A0A5S4WP19</accession>
<dbReference type="Pfam" id="PF05569">
    <property type="entry name" value="Peptidase_M56"/>
    <property type="match status" value="1"/>
</dbReference>
<keyword evidence="1" id="KW-1133">Transmembrane helix</keyword>
<gene>
    <name evidence="3" type="ORF">FXB38_22130</name>
</gene>
<feature type="transmembrane region" description="Helical" evidence="1">
    <location>
        <begin position="12"/>
        <end position="28"/>
    </location>
</feature>
<protein>
    <submittedName>
        <fullName evidence="3">DUF3471 domain-containing protein</fullName>
    </submittedName>
</protein>
<feature type="domain" description="Peptidase M56" evidence="2">
    <location>
        <begin position="7"/>
        <end position="278"/>
    </location>
</feature>
<feature type="transmembrane region" description="Helical" evidence="1">
    <location>
        <begin position="35"/>
        <end position="54"/>
    </location>
</feature>
<dbReference type="CDD" id="cd07341">
    <property type="entry name" value="M56_BlaR1_MecR1_like"/>
    <property type="match status" value="1"/>
</dbReference>
<dbReference type="OrthoDB" id="7817988at2"/>
<comment type="caution">
    <text evidence="3">The sequence shown here is derived from an EMBL/GenBank/DDBJ whole genome shotgun (WGS) entry which is preliminary data.</text>
</comment>
<dbReference type="PANTHER" id="PTHR34978">
    <property type="entry name" value="POSSIBLE SENSOR-TRANSDUCER PROTEIN BLAR"/>
    <property type="match status" value="1"/>
</dbReference>
<dbReference type="RefSeq" id="WP_148753096.1">
    <property type="nucleotide sequence ID" value="NZ_VSSR01000036.1"/>
</dbReference>
<dbReference type="Proteomes" id="UP000324853">
    <property type="component" value="Unassembled WGS sequence"/>
</dbReference>
<evidence type="ECO:0000259" key="2">
    <source>
        <dbReference type="Pfam" id="PF05569"/>
    </source>
</evidence>
<name>A0A5S4WP19_9BRAD</name>
<feature type="transmembrane region" description="Helical" evidence="1">
    <location>
        <begin position="296"/>
        <end position="315"/>
    </location>
</feature>
<evidence type="ECO:0000313" key="4">
    <source>
        <dbReference type="Proteomes" id="UP000324853"/>
    </source>
</evidence>
<organism evidence="3 4">
    <name type="scientific">Bradyrhizobium cytisi</name>
    <dbReference type="NCBI Taxonomy" id="515489"/>
    <lineage>
        <taxon>Bacteria</taxon>
        <taxon>Pseudomonadati</taxon>
        <taxon>Pseudomonadota</taxon>
        <taxon>Alphaproteobacteria</taxon>
        <taxon>Hyphomicrobiales</taxon>
        <taxon>Nitrobacteraceae</taxon>
        <taxon>Bradyrhizobium</taxon>
    </lineage>
</organism>
<sequence>MIAALAEAALRSFALGGVVWIGLILFRVRNPHVHMTAWMVVLLASLAMPFVMHWPTLTIDRMPLSVPMRDEAWPADFSMLERPQPSLPIAPAAAIAPMVKRGVSIDWWMVATTVYACLAGLMLLRLAIGLCLTWRLARAAKPVKSREMIDADVRVSRDVGGPVTFGSIILVPPQFFGWDAKKRLAVLAHEGAHVANGDFYVLLLASLNRAVFWFSPFSWWQLARLAELAEIISDARAIEMIDDRLSYAEILLDVATSVKPRPMELAMARASTVRARVERIIAAAAMPAAVGWRKRLWIAAAIVPVVIVSAGMIAYRTPDPVPAGADLGQVPAEHYHPFVNFYAVNFNVMGPASVFAIFREGDEIYGQLTGQRRLRLTVANDGTASYAASSGEITFPVDAERRSSELTLHMNGRDVLAVRVAEMPAPATDPVSLDQYVGWYRIAPGRVLTVRRDGDRLHVQETGQGRAPVLAEGTDAFSVHGDHLLIFLRDETAGISRVLVHNATSGARLAQRIDAAQAQAIEADFARRLAEVPDRFREQVPAARSKEAILTGIEDLRRGTPNYDRMSAPLAASIHRRLDELRATFVALGAVETIFFRGVGPGGYDIYGAKFENGTAEFRVLLEPDGKAGDVIFRPDGNDELGGIVSCSEEANVRGRAGTSPIRIMLYNETDDDIKVFNLGADGERKAQSVVRSDMTWAALTTVNSPWVIADKSGKCMEILVPGRQTRFHNVEASNVSARPGRASRRAVPIANGEAMLRQYIEGIGKGQPDYDHMTTEVANITRQQLLFDQAIVARLGALRAVSFRGVTALDSDIYVAQFANGSAEWRIGVRNGTITKIALGPNF</sequence>
<dbReference type="InterPro" id="IPR008756">
    <property type="entry name" value="Peptidase_M56"/>
</dbReference>
<feature type="transmembrane region" description="Helical" evidence="1">
    <location>
        <begin position="107"/>
        <end position="137"/>
    </location>
</feature>
<evidence type="ECO:0000256" key="1">
    <source>
        <dbReference type="SAM" id="Phobius"/>
    </source>
</evidence>